<dbReference type="EMBL" id="BNBO01000017">
    <property type="protein sequence ID" value="GHH72293.1"/>
    <property type="molecule type" value="Genomic_DNA"/>
</dbReference>
<comment type="caution">
    <text evidence="2">The sequence shown here is derived from an EMBL/GenBank/DDBJ whole genome shotgun (WGS) entry which is preliminary data.</text>
</comment>
<dbReference type="InterPro" id="IPR006059">
    <property type="entry name" value="SBP"/>
</dbReference>
<dbReference type="GeneID" id="95353907"/>
<keyword evidence="3" id="KW-1185">Reference proteome</keyword>
<name>A0A919FTU8_9ACTN</name>
<dbReference type="AlphaFoldDB" id="A0A919FTU8"/>
<keyword evidence="1" id="KW-0732">Signal</keyword>
<dbReference type="InterPro" id="IPR050490">
    <property type="entry name" value="Bact_solute-bd_prot1"/>
</dbReference>
<sequence length="467" mass="49291">MKTNGLLHRSAVAVVVAGLAFSAAACSSSGGGSSSGDGGKAGDAGAPLDPATKVTITADCQPPTTKPAERKQWDDDIAAFNKIYPNVTIKATDGSPCEEPAKFTAQLAGKTQPDLFYAYFTDTNQILDAGGAQDISAYVNEKTVPALKDIDPSVLGTLKDADGKLYGLPVTNYKMGLIYNRKLFVQAGLDPDKPPTTWAEIREDAKKIAALGNGVNGYGDYSATNQGGWHFTAELYGLGGKMLSDDGKKVAFNSAEGKQVLQNLYDMRWTDNTMGATQGLKWPDLMTQTSTDKLGMYVGAPDDITYMVQTLKGNYEDYGMGPMPGGKSALLGGDGRFFKKGSTPDQIKAGVAWVNFKYLTMGKGQFDYSRNKTDGLPVGIPQPSFFGGASLAADNTAKAASATVPVKNYAPYVSTPVPGKTEPANAQQLYKVLDAAVSAVLTDKNADIAKLLTDAESQANQVLSSLQ</sequence>
<proteinExistence type="predicted"/>
<gene>
    <name evidence="2" type="ORF">GCM10018781_34880</name>
</gene>
<dbReference type="PANTHER" id="PTHR43649:SF16">
    <property type="entry name" value="SUGAR-BINDING LIPOPROTEIN"/>
    <property type="match status" value="1"/>
</dbReference>
<dbReference type="RefSeq" id="WP_190211756.1">
    <property type="nucleotide sequence ID" value="NZ_BNBO01000017.1"/>
</dbReference>
<dbReference type="SUPFAM" id="SSF53850">
    <property type="entry name" value="Periplasmic binding protein-like II"/>
    <property type="match status" value="1"/>
</dbReference>
<dbReference type="Gene3D" id="3.40.190.10">
    <property type="entry name" value="Periplasmic binding protein-like II"/>
    <property type="match status" value="1"/>
</dbReference>
<dbReference type="Pfam" id="PF01547">
    <property type="entry name" value="SBP_bac_1"/>
    <property type="match status" value="1"/>
</dbReference>
<dbReference type="PROSITE" id="PS51257">
    <property type="entry name" value="PROKAR_LIPOPROTEIN"/>
    <property type="match status" value="1"/>
</dbReference>
<dbReference type="Proteomes" id="UP000617734">
    <property type="component" value="Unassembled WGS sequence"/>
</dbReference>
<reference evidence="2" key="1">
    <citation type="journal article" date="2014" name="Int. J. Syst. Evol. Microbiol.">
        <title>Complete genome sequence of Corynebacterium casei LMG S-19264T (=DSM 44701T), isolated from a smear-ripened cheese.</title>
        <authorList>
            <consortium name="US DOE Joint Genome Institute (JGI-PGF)"/>
            <person name="Walter F."/>
            <person name="Albersmeier A."/>
            <person name="Kalinowski J."/>
            <person name="Ruckert C."/>
        </authorList>
    </citation>
    <scope>NUCLEOTIDE SEQUENCE</scope>
    <source>
        <strain evidence="2">JCM 4646</strain>
    </source>
</reference>
<evidence type="ECO:0000313" key="3">
    <source>
        <dbReference type="Proteomes" id="UP000617734"/>
    </source>
</evidence>
<evidence type="ECO:0000256" key="1">
    <source>
        <dbReference type="SAM" id="SignalP"/>
    </source>
</evidence>
<evidence type="ECO:0000313" key="2">
    <source>
        <dbReference type="EMBL" id="GHH72293.1"/>
    </source>
</evidence>
<reference evidence="2" key="2">
    <citation type="submission" date="2020-09" db="EMBL/GenBank/DDBJ databases">
        <authorList>
            <person name="Sun Q."/>
            <person name="Ohkuma M."/>
        </authorList>
    </citation>
    <scope>NUCLEOTIDE SEQUENCE</scope>
    <source>
        <strain evidence="2">JCM 4646</strain>
    </source>
</reference>
<feature type="signal peptide" evidence="1">
    <location>
        <begin position="1"/>
        <end position="25"/>
    </location>
</feature>
<dbReference type="PANTHER" id="PTHR43649">
    <property type="entry name" value="ARABINOSE-BINDING PROTEIN-RELATED"/>
    <property type="match status" value="1"/>
</dbReference>
<accession>A0A919FTU8</accession>
<protein>
    <submittedName>
        <fullName evidence="2">Sugar-binding protein</fullName>
    </submittedName>
</protein>
<feature type="chain" id="PRO_5036746574" evidence="1">
    <location>
        <begin position="26"/>
        <end position="467"/>
    </location>
</feature>
<organism evidence="2 3">
    <name type="scientific">Kitasatospora indigofera</name>
    <dbReference type="NCBI Taxonomy" id="67307"/>
    <lineage>
        <taxon>Bacteria</taxon>
        <taxon>Bacillati</taxon>
        <taxon>Actinomycetota</taxon>
        <taxon>Actinomycetes</taxon>
        <taxon>Kitasatosporales</taxon>
        <taxon>Streptomycetaceae</taxon>
        <taxon>Kitasatospora</taxon>
    </lineage>
</organism>